<name>A0ACB7Y6Y2_9ERIC</name>
<reference evidence="1 2" key="1">
    <citation type="journal article" date="2021" name="Hortic Res">
        <title>High-quality reference genome and annotation aids understanding of berry development for evergreen blueberry (Vaccinium darrowii).</title>
        <authorList>
            <person name="Yu J."/>
            <person name="Hulse-Kemp A.M."/>
            <person name="Babiker E."/>
            <person name="Staton M."/>
        </authorList>
    </citation>
    <scope>NUCLEOTIDE SEQUENCE [LARGE SCALE GENOMIC DNA]</scope>
    <source>
        <strain evidence="2">cv. NJ 8807/NJ 8810</strain>
        <tissue evidence="1">Young leaf</tissue>
    </source>
</reference>
<evidence type="ECO:0000313" key="2">
    <source>
        <dbReference type="Proteomes" id="UP000828048"/>
    </source>
</evidence>
<accession>A0ACB7Y6Y2</accession>
<gene>
    <name evidence="1" type="ORF">Vadar_012582</name>
</gene>
<evidence type="ECO:0000313" key="1">
    <source>
        <dbReference type="EMBL" id="KAH7849071.1"/>
    </source>
</evidence>
<organism evidence="1 2">
    <name type="scientific">Vaccinium darrowii</name>
    <dbReference type="NCBI Taxonomy" id="229202"/>
    <lineage>
        <taxon>Eukaryota</taxon>
        <taxon>Viridiplantae</taxon>
        <taxon>Streptophyta</taxon>
        <taxon>Embryophyta</taxon>
        <taxon>Tracheophyta</taxon>
        <taxon>Spermatophyta</taxon>
        <taxon>Magnoliopsida</taxon>
        <taxon>eudicotyledons</taxon>
        <taxon>Gunneridae</taxon>
        <taxon>Pentapetalae</taxon>
        <taxon>asterids</taxon>
        <taxon>Ericales</taxon>
        <taxon>Ericaceae</taxon>
        <taxon>Vaccinioideae</taxon>
        <taxon>Vaccinieae</taxon>
        <taxon>Vaccinium</taxon>
    </lineage>
</organism>
<dbReference type="Proteomes" id="UP000828048">
    <property type="component" value="Chromosome 7"/>
</dbReference>
<sequence>MSCFCGERRGLKWKQSWGERTLASIFETPIPLLVLVGIALLLVSTSWYLEGKAKIQQAMPNFQLLLILCTVVFILFVHVQNLAQDPRPVCNTQRRWNCGDGSPWVVAAVVVFLLVLVSFKSSLRSKFFKLL</sequence>
<proteinExistence type="predicted"/>
<comment type="caution">
    <text evidence="1">The sequence shown here is derived from an EMBL/GenBank/DDBJ whole genome shotgun (WGS) entry which is preliminary data.</text>
</comment>
<keyword evidence="2" id="KW-1185">Reference proteome</keyword>
<protein>
    <submittedName>
        <fullName evidence="1">Uncharacterized protein</fullName>
    </submittedName>
</protein>
<dbReference type="EMBL" id="CM037157">
    <property type="protein sequence ID" value="KAH7849071.1"/>
    <property type="molecule type" value="Genomic_DNA"/>
</dbReference>